<accession>A0A401RFU5</accession>
<dbReference type="InterPro" id="IPR050413">
    <property type="entry name" value="TCR_beta_variable"/>
</dbReference>
<keyword evidence="1" id="KW-0732">Signal</keyword>
<dbReference type="GO" id="GO:0002376">
    <property type="term" value="P:immune system process"/>
    <property type="evidence" value="ECO:0007669"/>
    <property type="project" value="UniProtKB-KW"/>
</dbReference>
<dbReference type="Pfam" id="PF07686">
    <property type="entry name" value="V-set"/>
    <property type="match status" value="1"/>
</dbReference>
<dbReference type="AlphaFoldDB" id="A0A401RFU5"/>
<dbReference type="OrthoDB" id="9049585at2759"/>
<evidence type="ECO:0000313" key="5">
    <source>
        <dbReference type="Proteomes" id="UP000287033"/>
    </source>
</evidence>
<gene>
    <name evidence="4" type="ORF">chiPu_0017406</name>
</gene>
<evidence type="ECO:0000313" key="4">
    <source>
        <dbReference type="EMBL" id="GCC16966.1"/>
    </source>
</evidence>
<dbReference type="InterPro" id="IPR013106">
    <property type="entry name" value="Ig_V-set"/>
</dbReference>
<dbReference type="InterPro" id="IPR036179">
    <property type="entry name" value="Ig-like_dom_sf"/>
</dbReference>
<keyword evidence="5" id="KW-1185">Reference proteome</keyword>
<dbReference type="Proteomes" id="UP000287033">
    <property type="component" value="Unassembled WGS sequence"/>
</dbReference>
<name>A0A401RFU5_CHIPU</name>
<evidence type="ECO:0000259" key="3">
    <source>
        <dbReference type="PROSITE" id="PS50835"/>
    </source>
</evidence>
<dbReference type="PANTHER" id="PTHR23268:SF117">
    <property type="entry name" value="T CELL RECEPTOR BETA VARIABLE 29-1"/>
    <property type="match status" value="1"/>
</dbReference>
<dbReference type="OMA" id="HEWATLT"/>
<comment type="caution">
    <text evidence="4">The sequence shown here is derived from an EMBL/GenBank/DDBJ whole genome shotgun (WGS) entry which is preliminary data.</text>
</comment>
<dbReference type="SUPFAM" id="SSF48726">
    <property type="entry name" value="Immunoglobulin"/>
    <property type="match status" value="1"/>
</dbReference>
<sequence length="147" mass="16599">MPILPFSSAGCKIALILQWGNRFSVGKGKTVEMHCYENDTSRNYMYWYRQYRTTGLQLIATSAATLEPTFEEDFKASLKLTRRNTKSCSLKILQLQVSDTVLYFCAAGDHRDKQVQGICKNLTSGSTVSSQIRKHEWATLTNASAPY</sequence>
<dbReference type="PANTHER" id="PTHR23268">
    <property type="entry name" value="T-CELL RECEPTOR BETA CHAIN"/>
    <property type="match status" value="1"/>
</dbReference>
<dbReference type="EMBL" id="BEZZ01001279">
    <property type="protein sequence ID" value="GCC16966.1"/>
    <property type="molecule type" value="Genomic_DNA"/>
</dbReference>
<feature type="domain" description="Ig-like" evidence="3">
    <location>
        <begin position="2"/>
        <end position="116"/>
    </location>
</feature>
<dbReference type="InterPro" id="IPR013783">
    <property type="entry name" value="Ig-like_fold"/>
</dbReference>
<proteinExistence type="predicted"/>
<protein>
    <recommendedName>
        <fullName evidence="3">Ig-like domain-containing protein</fullName>
    </recommendedName>
</protein>
<dbReference type="InterPro" id="IPR007110">
    <property type="entry name" value="Ig-like_dom"/>
</dbReference>
<dbReference type="GO" id="GO:0007166">
    <property type="term" value="P:cell surface receptor signaling pathway"/>
    <property type="evidence" value="ECO:0007669"/>
    <property type="project" value="TreeGrafter"/>
</dbReference>
<dbReference type="GO" id="GO:0005886">
    <property type="term" value="C:plasma membrane"/>
    <property type="evidence" value="ECO:0007669"/>
    <property type="project" value="TreeGrafter"/>
</dbReference>
<dbReference type="Gene3D" id="2.60.40.10">
    <property type="entry name" value="Immunoglobulins"/>
    <property type="match status" value="1"/>
</dbReference>
<keyword evidence="2" id="KW-0391">Immunity</keyword>
<organism evidence="4 5">
    <name type="scientific">Chiloscyllium punctatum</name>
    <name type="common">Brownbanded bambooshark</name>
    <name type="synonym">Hemiscyllium punctatum</name>
    <dbReference type="NCBI Taxonomy" id="137246"/>
    <lineage>
        <taxon>Eukaryota</taxon>
        <taxon>Metazoa</taxon>
        <taxon>Chordata</taxon>
        <taxon>Craniata</taxon>
        <taxon>Vertebrata</taxon>
        <taxon>Chondrichthyes</taxon>
        <taxon>Elasmobranchii</taxon>
        <taxon>Galeomorphii</taxon>
        <taxon>Galeoidea</taxon>
        <taxon>Orectolobiformes</taxon>
        <taxon>Hemiscylliidae</taxon>
        <taxon>Chiloscyllium</taxon>
    </lineage>
</organism>
<dbReference type="STRING" id="137246.A0A401RFU5"/>
<evidence type="ECO:0000256" key="2">
    <source>
        <dbReference type="ARBA" id="ARBA00022859"/>
    </source>
</evidence>
<dbReference type="PROSITE" id="PS50835">
    <property type="entry name" value="IG_LIKE"/>
    <property type="match status" value="1"/>
</dbReference>
<evidence type="ECO:0000256" key="1">
    <source>
        <dbReference type="ARBA" id="ARBA00022729"/>
    </source>
</evidence>
<reference evidence="4 5" key="1">
    <citation type="journal article" date="2018" name="Nat. Ecol. Evol.">
        <title>Shark genomes provide insights into elasmobranch evolution and the origin of vertebrates.</title>
        <authorList>
            <person name="Hara Y"/>
            <person name="Yamaguchi K"/>
            <person name="Onimaru K"/>
            <person name="Kadota M"/>
            <person name="Koyanagi M"/>
            <person name="Keeley SD"/>
            <person name="Tatsumi K"/>
            <person name="Tanaka K"/>
            <person name="Motone F"/>
            <person name="Kageyama Y"/>
            <person name="Nozu R"/>
            <person name="Adachi N"/>
            <person name="Nishimura O"/>
            <person name="Nakagawa R"/>
            <person name="Tanegashima C"/>
            <person name="Kiyatake I"/>
            <person name="Matsumoto R"/>
            <person name="Murakumo K"/>
            <person name="Nishida K"/>
            <person name="Terakita A"/>
            <person name="Kuratani S"/>
            <person name="Sato K"/>
            <person name="Hyodo S Kuraku.S."/>
        </authorList>
    </citation>
    <scope>NUCLEOTIDE SEQUENCE [LARGE SCALE GENOMIC DNA]</scope>
</reference>